<reference evidence="1 2" key="1">
    <citation type="journal article" date="2018" name="Evol. Lett.">
        <title>Horizontal gene cluster transfer increased hallucinogenic mushroom diversity.</title>
        <authorList>
            <person name="Reynolds H.T."/>
            <person name="Vijayakumar V."/>
            <person name="Gluck-Thaler E."/>
            <person name="Korotkin H.B."/>
            <person name="Matheny P.B."/>
            <person name="Slot J.C."/>
        </authorList>
    </citation>
    <scope>NUCLEOTIDE SEQUENCE [LARGE SCALE GENOMIC DNA]</scope>
    <source>
        <strain evidence="1 2">SRW20</strain>
    </source>
</reference>
<evidence type="ECO:0000313" key="1">
    <source>
        <dbReference type="EMBL" id="PPQ88440.1"/>
    </source>
</evidence>
<comment type="caution">
    <text evidence="1">The sequence shown here is derived from an EMBL/GenBank/DDBJ whole genome shotgun (WGS) entry which is preliminary data.</text>
</comment>
<dbReference type="AlphaFoldDB" id="A0A409XCH9"/>
<evidence type="ECO:0000313" key="2">
    <source>
        <dbReference type="Proteomes" id="UP000284706"/>
    </source>
</evidence>
<dbReference type="InParanoid" id="A0A409XCH9"/>
<dbReference type="Proteomes" id="UP000284706">
    <property type="component" value="Unassembled WGS sequence"/>
</dbReference>
<organism evidence="1 2">
    <name type="scientific">Gymnopilus dilepis</name>
    <dbReference type="NCBI Taxonomy" id="231916"/>
    <lineage>
        <taxon>Eukaryota</taxon>
        <taxon>Fungi</taxon>
        <taxon>Dikarya</taxon>
        <taxon>Basidiomycota</taxon>
        <taxon>Agaricomycotina</taxon>
        <taxon>Agaricomycetes</taxon>
        <taxon>Agaricomycetidae</taxon>
        <taxon>Agaricales</taxon>
        <taxon>Agaricineae</taxon>
        <taxon>Hymenogastraceae</taxon>
        <taxon>Gymnopilus</taxon>
    </lineage>
</organism>
<accession>A0A409XCH9</accession>
<keyword evidence="2" id="KW-1185">Reference proteome</keyword>
<gene>
    <name evidence="1" type="ORF">CVT26_008033</name>
</gene>
<proteinExistence type="predicted"/>
<sequence length="166" mass="19497">MINQDDIEMLVVAVFADCQTLPTSQERHDMFLRGLRHRYEDIYPHLFLSQYEEFLKILVYQVHVDVVLSRTINETTMSPGIDEYYTEYRSNPVEAYGSFSFKRAAHSSVIDEILNAMFGEDYPELRYLKKYFIRFGWTDSSFIPTLAALPRTHIPSLMRDVAKHSK</sequence>
<protein>
    <submittedName>
        <fullName evidence="1">Uncharacterized protein</fullName>
    </submittedName>
</protein>
<name>A0A409XCH9_9AGAR</name>
<dbReference type="EMBL" id="NHYE01003633">
    <property type="protein sequence ID" value="PPQ88440.1"/>
    <property type="molecule type" value="Genomic_DNA"/>
</dbReference>
<feature type="non-terminal residue" evidence="1">
    <location>
        <position position="166"/>
    </location>
</feature>